<evidence type="ECO:0000256" key="4">
    <source>
        <dbReference type="ARBA" id="ARBA00051722"/>
    </source>
</evidence>
<keyword evidence="7" id="KW-1185">Reference proteome</keyword>
<dbReference type="Gene3D" id="3.20.20.140">
    <property type="entry name" value="Metal-dependent hydrolases"/>
    <property type="match status" value="1"/>
</dbReference>
<dbReference type="Proteomes" id="UP001595989">
    <property type="component" value="Unassembled WGS sequence"/>
</dbReference>
<keyword evidence="3 5" id="KW-0904">Protein phosphatase</keyword>
<reference evidence="7" key="1">
    <citation type="journal article" date="2019" name="Int. J. Syst. Evol. Microbiol.">
        <title>The Global Catalogue of Microorganisms (GCM) 10K type strain sequencing project: providing services to taxonomists for standard genome sequencing and annotation.</title>
        <authorList>
            <consortium name="The Broad Institute Genomics Platform"/>
            <consortium name="The Broad Institute Genome Sequencing Center for Infectious Disease"/>
            <person name="Wu L."/>
            <person name="Ma J."/>
        </authorList>
    </citation>
    <scope>NUCLEOTIDE SEQUENCE [LARGE SCALE GENOMIC DNA]</scope>
    <source>
        <strain evidence="7">CGMCC 4.7426</strain>
    </source>
</reference>
<dbReference type="PIRSF" id="PIRSF016557">
    <property type="entry name" value="Caps_synth_CpsB"/>
    <property type="match status" value="1"/>
</dbReference>
<evidence type="ECO:0000256" key="5">
    <source>
        <dbReference type="PIRNR" id="PIRNR016557"/>
    </source>
</evidence>
<keyword evidence="2 5" id="KW-0378">Hydrolase</keyword>
<dbReference type="InterPro" id="IPR016195">
    <property type="entry name" value="Pol/histidinol_Pase-like"/>
</dbReference>
<dbReference type="PANTHER" id="PTHR39181">
    <property type="entry name" value="TYROSINE-PROTEIN PHOSPHATASE YWQE"/>
    <property type="match status" value="1"/>
</dbReference>
<evidence type="ECO:0000256" key="1">
    <source>
        <dbReference type="ARBA" id="ARBA00005750"/>
    </source>
</evidence>
<organism evidence="6 7">
    <name type="scientific">Virgibacillus kekensis</name>
    <dbReference type="NCBI Taxonomy" id="202261"/>
    <lineage>
        <taxon>Bacteria</taxon>
        <taxon>Bacillati</taxon>
        <taxon>Bacillota</taxon>
        <taxon>Bacilli</taxon>
        <taxon>Bacillales</taxon>
        <taxon>Bacillaceae</taxon>
        <taxon>Virgibacillus</taxon>
    </lineage>
</organism>
<dbReference type="Pfam" id="PF19567">
    <property type="entry name" value="CpsB_CapC"/>
    <property type="match status" value="1"/>
</dbReference>
<dbReference type="PANTHER" id="PTHR39181:SF1">
    <property type="entry name" value="TYROSINE-PROTEIN PHOSPHATASE YWQE"/>
    <property type="match status" value="1"/>
</dbReference>
<evidence type="ECO:0000313" key="7">
    <source>
        <dbReference type="Proteomes" id="UP001595989"/>
    </source>
</evidence>
<dbReference type="RefSeq" id="WP_390294173.1">
    <property type="nucleotide sequence ID" value="NZ_JBHSFU010000004.1"/>
</dbReference>
<dbReference type="SUPFAM" id="SSF89550">
    <property type="entry name" value="PHP domain-like"/>
    <property type="match status" value="1"/>
</dbReference>
<evidence type="ECO:0000256" key="2">
    <source>
        <dbReference type="ARBA" id="ARBA00022801"/>
    </source>
</evidence>
<dbReference type="EMBL" id="JBHSFU010000004">
    <property type="protein sequence ID" value="MFC4557947.1"/>
    <property type="molecule type" value="Genomic_DNA"/>
</dbReference>
<comment type="catalytic activity">
    <reaction evidence="4 5">
        <text>O-phospho-L-tyrosyl-[protein] + H2O = L-tyrosyl-[protein] + phosphate</text>
        <dbReference type="Rhea" id="RHEA:10684"/>
        <dbReference type="Rhea" id="RHEA-COMP:10136"/>
        <dbReference type="Rhea" id="RHEA-COMP:20101"/>
        <dbReference type="ChEBI" id="CHEBI:15377"/>
        <dbReference type="ChEBI" id="CHEBI:43474"/>
        <dbReference type="ChEBI" id="CHEBI:46858"/>
        <dbReference type="ChEBI" id="CHEBI:61978"/>
        <dbReference type="EC" id="3.1.3.48"/>
    </reaction>
</comment>
<protein>
    <recommendedName>
        <fullName evidence="5">Tyrosine-protein phosphatase</fullName>
        <ecNumber evidence="5">3.1.3.48</ecNumber>
    </recommendedName>
</protein>
<dbReference type="InterPro" id="IPR016667">
    <property type="entry name" value="Caps_polysacc_synth_CpsB/CapC"/>
</dbReference>
<name>A0ABV9DGN4_9BACI</name>
<proteinExistence type="inferred from homology"/>
<comment type="similarity">
    <text evidence="1 5">Belongs to the metallo-dependent hydrolases superfamily. CpsB/CapC family.</text>
</comment>
<evidence type="ECO:0000256" key="3">
    <source>
        <dbReference type="ARBA" id="ARBA00022912"/>
    </source>
</evidence>
<sequence length="255" mass="28597">MIDIHCHILPGIDDGAQTYGDSLNMAAAAASQGIKKIIATPHHRNGSYHNIKSDIIAHTTELNQRLRDENIPVEVLPGQETRINGDMVQDLEQGELLPLNETTKYVFVEFPPGHIPRYASQLLFDLQVAGYVPVIVHPERNREIAENPSVIYEFIQKGVLSQITAASICGKFGKNIQKLSHQLIEANLSHFLASDAHNTSSRGFCLAEAYEELQKQHGRETGFLFMENCELLINGRTVNREEAQRIKKKKFLGIF</sequence>
<gene>
    <name evidence="6" type="ORF">ACFO3D_06965</name>
</gene>
<dbReference type="EC" id="3.1.3.48" evidence="5"/>
<evidence type="ECO:0000313" key="6">
    <source>
        <dbReference type="EMBL" id="MFC4557947.1"/>
    </source>
</evidence>
<comment type="caution">
    <text evidence="6">The sequence shown here is derived from an EMBL/GenBank/DDBJ whole genome shotgun (WGS) entry which is preliminary data.</text>
</comment>
<accession>A0ABV9DGN4</accession>